<organism evidence="2 3">
    <name type="scientific">Apiospora aurea</name>
    <dbReference type="NCBI Taxonomy" id="335848"/>
    <lineage>
        <taxon>Eukaryota</taxon>
        <taxon>Fungi</taxon>
        <taxon>Dikarya</taxon>
        <taxon>Ascomycota</taxon>
        <taxon>Pezizomycotina</taxon>
        <taxon>Sordariomycetes</taxon>
        <taxon>Xylariomycetidae</taxon>
        <taxon>Amphisphaeriales</taxon>
        <taxon>Apiosporaceae</taxon>
        <taxon>Apiospora</taxon>
    </lineage>
</organism>
<gene>
    <name evidence="2" type="ORF">PG986_010690</name>
</gene>
<name>A0ABR1Q301_9PEZI</name>
<keyword evidence="3" id="KW-1185">Reference proteome</keyword>
<sequence length="799" mass="90261">MKKTKVTLGIDLGSTSTRAVLGPKHVQETNRNMQSLRFSAGDFSSSIYPFDAKGPIYLYEMPDPTRKSVSAKYAFYSLVDASDELLEQYPMVHELMNGRDDAAFQQRLREGLEQLFSRLKCLIDGMCKEYRYEIDTIGLSVPSQWTLDFEDLYRAIIVKVFGPRYKNKVVIVYETEALGRFLCTGYSDKLLRPDDGDQGQGSVRHDALLFFDFGGHNMNTCTFNIVYDEKGTPSFYLISRPKGAGGGSEQWEYDLAQSAIERIERDGGRRLPPDIRQEILDGLNRNKGRYGPTYGDSVYLFKTVVGDTEPLLIPFDPETLCRYFDEALRRPLELARERIEELKGIKNIRPRVVVSGGTARHKGLQHKLREMCEDNGIAPPFFTDTLDMPYDSMKIAQGTMYAASNRTTIQQFFVRGAAIGLQRQPHAPRGDPNREGQWEYLADFLLSKTRQVTWEGKVTGTDRQKLICHPFYEVRNSQGQTLEHYRCYDLLELGQPLKGSWRIALSLTGRGDDVELVMERHHKSFTARRYRRFDRRTFPLWYNRGENCIHVGFEGEDNDELLGAPCRYPRVQGKKKGMNLSAIGEEDLGDGVDETEQEEQEEKGSDEDYVLPDEYENEEAEKEEDEAPSEESLESVELVDVGYHLRRNSEELRRLDEEIANFDFTSVNSGSPSELRRREGGGGSGGVISSSASGTAASALPLDFESMERVDLAVAASLALGNMPMETAREEDEEAALLLSPPVSSSSRNAAPLNAQRQHRKRKRGPNEQDAKGGRGRTDQRGPLFKEESDTHLAAGFNT</sequence>
<evidence type="ECO:0000313" key="2">
    <source>
        <dbReference type="EMBL" id="KAK7946369.1"/>
    </source>
</evidence>
<feature type="compositionally biased region" description="Low complexity" evidence="1">
    <location>
        <begin position="736"/>
        <end position="752"/>
    </location>
</feature>
<dbReference type="SUPFAM" id="SSF53067">
    <property type="entry name" value="Actin-like ATPase domain"/>
    <property type="match status" value="1"/>
</dbReference>
<accession>A0ABR1Q301</accession>
<comment type="caution">
    <text evidence="2">The sequence shown here is derived from an EMBL/GenBank/DDBJ whole genome shotgun (WGS) entry which is preliminary data.</text>
</comment>
<dbReference type="EMBL" id="JAQQWE010000007">
    <property type="protein sequence ID" value="KAK7946369.1"/>
    <property type="molecule type" value="Genomic_DNA"/>
</dbReference>
<reference evidence="2 3" key="1">
    <citation type="submission" date="2023-01" db="EMBL/GenBank/DDBJ databases">
        <title>Analysis of 21 Apiospora genomes using comparative genomics revels a genus with tremendous synthesis potential of carbohydrate active enzymes and secondary metabolites.</title>
        <authorList>
            <person name="Sorensen T."/>
        </authorList>
    </citation>
    <scope>NUCLEOTIDE SEQUENCE [LARGE SCALE GENOMIC DNA]</scope>
    <source>
        <strain evidence="2 3">CBS 24483</strain>
    </source>
</reference>
<proteinExistence type="predicted"/>
<evidence type="ECO:0008006" key="4">
    <source>
        <dbReference type="Google" id="ProtNLM"/>
    </source>
</evidence>
<feature type="compositionally biased region" description="Acidic residues" evidence="1">
    <location>
        <begin position="584"/>
        <end position="634"/>
    </location>
</feature>
<feature type="region of interest" description="Disordered" evidence="1">
    <location>
        <begin position="664"/>
        <end position="694"/>
    </location>
</feature>
<feature type="region of interest" description="Disordered" evidence="1">
    <location>
        <begin position="725"/>
        <end position="799"/>
    </location>
</feature>
<evidence type="ECO:0000313" key="3">
    <source>
        <dbReference type="Proteomes" id="UP001391051"/>
    </source>
</evidence>
<protein>
    <recommendedName>
        <fullName evidence="4">Actin-like ATPase domain-containing protein</fullName>
    </recommendedName>
</protein>
<dbReference type="GeneID" id="92079974"/>
<feature type="compositionally biased region" description="Basic and acidic residues" evidence="1">
    <location>
        <begin position="765"/>
        <end position="791"/>
    </location>
</feature>
<dbReference type="Proteomes" id="UP001391051">
    <property type="component" value="Unassembled WGS sequence"/>
</dbReference>
<dbReference type="InterPro" id="IPR043129">
    <property type="entry name" value="ATPase_NBD"/>
</dbReference>
<feature type="region of interest" description="Disordered" evidence="1">
    <location>
        <begin position="578"/>
        <end position="636"/>
    </location>
</feature>
<dbReference type="RefSeq" id="XP_066696403.1">
    <property type="nucleotide sequence ID" value="XM_066846912.1"/>
</dbReference>
<evidence type="ECO:0000256" key="1">
    <source>
        <dbReference type="SAM" id="MobiDB-lite"/>
    </source>
</evidence>